<dbReference type="InterPro" id="IPR000504">
    <property type="entry name" value="RRM_dom"/>
</dbReference>
<dbReference type="CDD" id="cd12400">
    <property type="entry name" value="RRM_Nop6"/>
    <property type="match status" value="1"/>
</dbReference>
<dbReference type="PANTHER" id="PTHR23236:SF51">
    <property type="entry name" value="NUCLEOLAR PROTEIN 6"/>
    <property type="match status" value="1"/>
</dbReference>
<feature type="compositionally biased region" description="Polar residues" evidence="3">
    <location>
        <begin position="131"/>
        <end position="143"/>
    </location>
</feature>
<dbReference type="GO" id="GO:0019843">
    <property type="term" value="F:rRNA binding"/>
    <property type="evidence" value="ECO:0007669"/>
    <property type="project" value="TreeGrafter"/>
</dbReference>
<feature type="non-terminal residue" evidence="5">
    <location>
        <position position="332"/>
    </location>
</feature>
<feature type="compositionally biased region" description="Basic and acidic residues" evidence="3">
    <location>
        <begin position="117"/>
        <end position="128"/>
    </location>
</feature>
<dbReference type="GO" id="GO:0042274">
    <property type="term" value="P:ribosomal small subunit biogenesis"/>
    <property type="evidence" value="ECO:0007669"/>
    <property type="project" value="TreeGrafter"/>
</dbReference>
<evidence type="ECO:0000313" key="6">
    <source>
        <dbReference type="Proteomes" id="UP000258309"/>
    </source>
</evidence>
<feature type="compositionally biased region" description="Basic and acidic residues" evidence="3">
    <location>
        <begin position="279"/>
        <end position="316"/>
    </location>
</feature>
<dbReference type="Pfam" id="PF00076">
    <property type="entry name" value="RRM_1"/>
    <property type="match status" value="1"/>
</dbReference>
<reference evidence="5 6" key="1">
    <citation type="submission" date="2018-05" db="EMBL/GenBank/DDBJ databases">
        <title>Draft genome sequence of Scytalidium lignicola DSM 105466, a ubiquitous saprotrophic fungus.</title>
        <authorList>
            <person name="Buettner E."/>
            <person name="Gebauer A.M."/>
            <person name="Hofrichter M."/>
            <person name="Liers C."/>
            <person name="Kellner H."/>
        </authorList>
    </citation>
    <scope>NUCLEOTIDE SEQUENCE [LARGE SCALE GENOMIC DNA]</scope>
    <source>
        <strain evidence="5 6">DSM 105466</strain>
    </source>
</reference>
<comment type="caution">
    <text evidence="5">The sequence shown here is derived from an EMBL/GenBank/DDBJ whole genome shotgun (WGS) entry which is preliminary data.</text>
</comment>
<protein>
    <recommendedName>
        <fullName evidence="4">RRM domain-containing protein</fullName>
    </recommendedName>
</protein>
<feature type="compositionally biased region" description="Polar residues" evidence="3">
    <location>
        <begin position="1"/>
        <end position="11"/>
    </location>
</feature>
<evidence type="ECO:0000313" key="5">
    <source>
        <dbReference type="EMBL" id="RFU28133.1"/>
    </source>
</evidence>
<organism evidence="5 6">
    <name type="scientific">Scytalidium lignicola</name>
    <name type="common">Hyphomycete</name>
    <dbReference type="NCBI Taxonomy" id="5539"/>
    <lineage>
        <taxon>Eukaryota</taxon>
        <taxon>Fungi</taxon>
        <taxon>Dikarya</taxon>
        <taxon>Ascomycota</taxon>
        <taxon>Pezizomycotina</taxon>
        <taxon>Leotiomycetes</taxon>
        <taxon>Leotiomycetes incertae sedis</taxon>
        <taxon>Scytalidium</taxon>
    </lineage>
</organism>
<name>A0A3E2H514_SCYLI</name>
<dbReference type="Gene3D" id="3.30.70.330">
    <property type="match status" value="1"/>
</dbReference>
<evidence type="ECO:0000259" key="4">
    <source>
        <dbReference type="PROSITE" id="PS50102"/>
    </source>
</evidence>
<evidence type="ECO:0000256" key="1">
    <source>
        <dbReference type="ARBA" id="ARBA00022884"/>
    </source>
</evidence>
<proteinExistence type="predicted"/>
<evidence type="ECO:0000256" key="3">
    <source>
        <dbReference type="SAM" id="MobiDB-lite"/>
    </source>
</evidence>
<dbReference type="PROSITE" id="PS50102">
    <property type="entry name" value="RRM"/>
    <property type="match status" value="1"/>
</dbReference>
<dbReference type="InterPro" id="IPR012677">
    <property type="entry name" value="Nucleotide-bd_a/b_plait_sf"/>
</dbReference>
<feature type="region of interest" description="Disordered" evidence="3">
    <location>
        <begin position="273"/>
        <end position="332"/>
    </location>
</feature>
<dbReference type="SMART" id="SM00360">
    <property type="entry name" value="RRM"/>
    <property type="match status" value="1"/>
</dbReference>
<sequence length="332" mass="37045">MGNSGKHSYSSAAERKAKKRKLEDAIPDIPGNDDEELEEPTAPLTKKNKRRIDTNKTVISTNEASTIDSGLSSLKNGGESKKQLLSREEIRNDGLVGTTRETQIEEQAAVKKSKKERKAERKAREAADGVKQSSGEASVSFQADVSPGDTMDMDTKSQKKNEIRRENKKPTSGGRADRSTYEKDKNKAPRFIVFIGNLPFSATQDSIKDHFKAVKPTEVRHLTQKDDPTKSKGCAFVEFEGYDHMKTCLKLYHHSMFDDGISPPRKINVELTAGGGGNAKDRRAKIQEKNQKLNEQRIRRIQEEEKAKWAKNETSDHGSGIHPSRRGMVPLA</sequence>
<feature type="non-terminal residue" evidence="5">
    <location>
        <position position="1"/>
    </location>
</feature>
<dbReference type="InterPro" id="IPR035979">
    <property type="entry name" value="RBD_domain_sf"/>
</dbReference>
<feature type="compositionally biased region" description="Basic and acidic residues" evidence="3">
    <location>
        <begin position="153"/>
        <end position="183"/>
    </location>
</feature>
<dbReference type="InterPro" id="IPR034228">
    <property type="entry name" value="Nop6_RRM"/>
</dbReference>
<dbReference type="Proteomes" id="UP000258309">
    <property type="component" value="Unassembled WGS sequence"/>
</dbReference>
<dbReference type="AlphaFoldDB" id="A0A3E2H514"/>
<dbReference type="SUPFAM" id="SSF54928">
    <property type="entry name" value="RNA-binding domain, RBD"/>
    <property type="match status" value="1"/>
</dbReference>
<gene>
    <name evidence="5" type="ORF">B7463_g8190</name>
</gene>
<feature type="compositionally biased region" description="Polar residues" evidence="3">
    <location>
        <begin position="55"/>
        <end position="75"/>
    </location>
</feature>
<accession>A0A3E2H514</accession>
<dbReference type="STRING" id="5539.A0A3E2H514"/>
<dbReference type="OrthoDB" id="167718at2759"/>
<feature type="region of interest" description="Disordered" evidence="3">
    <location>
        <begin position="1"/>
        <end position="183"/>
    </location>
</feature>
<dbReference type="FunFam" id="3.30.70.330:FF:000376">
    <property type="entry name" value="Putative RNA binding protein"/>
    <property type="match status" value="1"/>
</dbReference>
<feature type="compositionally biased region" description="Basic and acidic residues" evidence="3">
    <location>
        <begin position="78"/>
        <end position="92"/>
    </location>
</feature>
<keyword evidence="6" id="KW-1185">Reference proteome</keyword>
<dbReference type="OMA" id="NIQRRMD"/>
<evidence type="ECO:0000256" key="2">
    <source>
        <dbReference type="PROSITE-ProRule" id="PRU00176"/>
    </source>
</evidence>
<feature type="domain" description="RRM" evidence="4">
    <location>
        <begin position="191"/>
        <end position="274"/>
    </location>
</feature>
<dbReference type="EMBL" id="NCSJ02000174">
    <property type="protein sequence ID" value="RFU28133.1"/>
    <property type="molecule type" value="Genomic_DNA"/>
</dbReference>
<keyword evidence="1 2" id="KW-0694">RNA-binding</keyword>
<dbReference type="GO" id="GO:0005730">
    <property type="term" value="C:nucleolus"/>
    <property type="evidence" value="ECO:0007669"/>
    <property type="project" value="TreeGrafter"/>
</dbReference>
<dbReference type="PANTHER" id="PTHR23236">
    <property type="entry name" value="EUKARYOTIC TRANSLATION INITIATION FACTOR 4B/4H"/>
    <property type="match status" value="1"/>
</dbReference>